<dbReference type="PANTHER" id="PTHR37984">
    <property type="entry name" value="PROTEIN CBG26694"/>
    <property type="match status" value="1"/>
</dbReference>
<dbReference type="CDD" id="cd01647">
    <property type="entry name" value="RT_LTR"/>
    <property type="match status" value="1"/>
</dbReference>
<dbReference type="AlphaFoldDB" id="A0AAV4FWH6"/>
<dbReference type="InterPro" id="IPR043502">
    <property type="entry name" value="DNA/RNA_pol_sf"/>
</dbReference>
<dbReference type="GO" id="GO:0003964">
    <property type="term" value="F:RNA-directed DNA polymerase activity"/>
    <property type="evidence" value="ECO:0007669"/>
    <property type="project" value="UniProtKB-KW"/>
</dbReference>
<keyword evidence="3" id="KW-0548">Nucleotidyltransferase</keyword>
<dbReference type="SUPFAM" id="SSF50630">
    <property type="entry name" value="Acid proteases"/>
    <property type="match status" value="1"/>
</dbReference>
<evidence type="ECO:0000259" key="8">
    <source>
        <dbReference type="PROSITE" id="PS50878"/>
    </source>
</evidence>
<evidence type="ECO:0000313" key="9">
    <source>
        <dbReference type="EMBL" id="GFR77727.1"/>
    </source>
</evidence>
<dbReference type="InterPro" id="IPR021109">
    <property type="entry name" value="Peptidase_aspartic_dom_sf"/>
</dbReference>
<evidence type="ECO:0000256" key="3">
    <source>
        <dbReference type="ARBA" id="ARBA00022695"/>
    </source>
</evidence>
<evidence type="ECO:0000256" key="7">
    <source>
        <dbReference type="ARBA" id="ARBA00022918"/>
    </source>
</evidence>
<organism evidence="9 10">
    <name type="scientific">Elysia marginata</name>
    <dbReference type="NCBI Taxonomy" id="1093978"/>
    <lineage>
        <taxon>Eukaryota</taxon>
        <taxon>Metazoa</taxon>
        <taxon>Spiralia</taxon>
        <taxon>Lophotrochozoa</taxon>
        <taxon>Mollusca</taxon>
        <taxon>Gastropoda</taxon>
        <taxon>Heterobranchia</taxon>
        <taxon>Euthyneura</taxon>
        <taxon>Panpulmonata</taxon>
        <taxon>Sacoglossa</taxon>
        <taxon>Placobranchoidea</taxon>
        <taxon>Plakobranchidae</taxon>
        <taxon>Elysia</taxon>
    </lineage>
</organism>
<gene>
    <name evidence="9" type="ORF">ElyMa_000515100</name>
</gene>
<sequence length="470" mass="52633">MDNMLSLLGGHTPCFLFKQIFMRQLPDEVRASLATSATSDYKALALEADKLFLAMNQHTASLCSAPLSCRAQVSAVPASRFDRRSGPNDNPLQAANGTTIATYGSRNVSLCFNGRTYTARLIVADIRQPLLGADFFRQHNLLVDLRAQRLIEADTFLSCPCTVGVASVTELAPIETESNKFRKILQEFPAILQPTFSSASVKHGVEHHVLTTGPPVHARARRLAPDKLVVAKREFLEMEKMGIIRKSNSPWASPLHIVPKPNGGWRPCGDYRRLNDVTTPDRYSIPHIQDFSAHLSGKTIFSKIDLFRGYHQIPVHPDDIAKTAIITPFGLFEFLRMPFGLKNAAQAFQRLMDTVFQDVEYAFVYLDDILVARSSEKDHVSDIRKVCSRLQEYGLVVRLEKCLFGQNSIDFLGHQVSQFGSIPLPAKVKAIKDFPRPLTVKKLQEFLGMINFYNRFIKNAAAILKPLYEA</sequence>
<dbReference type="InterPro" id="IPR050951">
    <property type="entry name" value="Retrovirus_Pol_polyprotein"/>
</dbReference>
<dbReference type="PANTHER" id="PTHR37984:SF5">
    <property type="entry name" value="PROTEIN NYNRIN-LIKE"/>
    <property type="match status" value="1"/>
</dbReference>
<comment type="caution">
    <text evidence="9">The sequence shown here is derived from an EMBL/GenBank/DDBJ whole genome shotgun (WGS) entry which is preliminary data.</text>
</comment>
<evidence type="ECO:0000256" key="1">
    <source>
        <dbReference type="ARBA" id="ARBA00022670"/>
    </source>
</evidence>
<keyword evidence="5" id="KW-0255">Endonuclease</keyword>
<keyword evidence="1" id="KW-0645">Protease</keyword>
<dbReference type="FunFam" id="3.10.10.10:FF:000007">
    <property type="entry name" value="Retrovirus-related Pol polyprotein from transposon 17.6-like Protein"/>
    <property type="match status" value="1"/>
</dbReference>
<keyword evidence="2" id="KW-0808">Transferase</keyword>
<dbReference type="GO" id="GO:0006508">
    <property type="term" value="P:proteolysis"/>
    <property type="evidence" value="ECO:0007669"/>
    <property type="project" value="UniProtKB-KW"/>
</dbReference>
<accession>A0AAV4FWH6</accession>
<evidence type="ECO:0000256" key="2">
    <source>
        <dbReference type="ARBA" id="ARBA00022679"/>
    </source>
</evidence>
<evidence type="ECO:0000256" key="4">
    <source>
        <dbReference type="ARBA" id="ARBA00022722"/>
    </source>
</evidence>
<protein>
    <submittedName>
        <fullName evidence="9">Pol polyprotein</fullName>
    </submittedName>
</protein>
<keyword evidence="7" id="KW-0695">RNA-directed DNA polymerase</keyword>
<keyword evidence="4" id="KW-0540">Nuclease</keyword>
<dbReference type="Gene3D" id="3.30.70.270">
    <property type="match status" value="2"/>
</dbReference>
<reference evidence="9 10" key="1">
    <citation type="journal article" date="2021" name="Elife">
        <title>Chloroplast acquisition without the gene transfer in kleptoplastic sea slugs, Plakobranchus ocellatus.</title>
        <authorList>
            <person name="Maeda T."/>
            <person name="Takahashi S."/>
            <person name="Yoshida T."/>
            <person name="Shimamura S."/>
            <person name="Takaki Y."/>
            <person name="Nagai Y."/>
            <person name="Toyoda A."/>
            <person name="Suzuki Y."/>
            <person name="Arimoto A."/>
            <person name="Ishii H."/>
            <person name="Satoh N."/>
            <person name="Nishiyama T."/>
            <person name="Hasebe M."/>
            <person name="Maruyama T."/>
            <person name="Minagawa J."/>
            <person name="Obokata J."/>
            <person name="Shigenobu S."/>
        </authorList>
    </citation>
    <scope>NUCLEOTIDE SEQUENCE [LARGE SCALE GENOMIC DNA]</scope>
</reference>
<dbReference type="InterPro" id="IPR000477">
    <property type="entry name" value="RT_dom"/>
</dbReference>
<evidence type="ECO:0000313" key="10">
    <source>
        <dbReference type="Proteomes" id="UP000762676"/>
    </source>
</evidence>
<evidence type="ECO:0000256" key="6">
    <source>
        <dbReference type="ARBA" id="ARBA00022801"/>
    </source>
</evidence>
<dbReference type="PROSITE" id="PS50878">
    <property type="entry name" value="RT_POL"/>
    <property type="match status" value="1"/>
</dbReference>
<dbReference type="EMBL" id="BMAT01000996">
    <property type="protein sequence ID" value="GFR77727.1"/>
    <property type="molecule type" value="Genomic_DNA"/>
</dbReference>
<keyword evidence="6" id="KW-0378">Hydrolase</keyword>
<dbReference type="Pfam" id="PF00078">
    <property type="entry name" value="RVT_1"/>
    <property type="match status" value="1"/>
</dbReference>
<evidence type="ECO:0000256" key="5">
    <source>
        <dbReference type="ARBA" id="ARBA00022759"/>
    </source>
</evidence>
<dbReference type="SUPFAM" id="SSF56672">
    <property type="entry name" value="DNA/RNA polymerases"/>
    <property type="match status" value="1"/>
</dbReference>
<dbReference type="GO" id="GO:0008233">
    <property type="term" value="F:peptidase activity"/>
    <property type="evidence" value="ECO:0007669"/>
    <property type="project" value="UniProtKB-KW"/>
</dbReference>
<keyword evidence="10" id="KW-1185">Reference proteome</keyword>
<feature type="domain" description="Reverse transcriptase" evidence="8">
    <location>
        <begin position="239"/>
        <end position="416"/>
    </location>
</feature>
<dbReference type="InterPro" id="IPR043128">
    <property type="entry name" value="Rev_trsase/Diguanyl_cyclase"/>
</dbReference>
<dbReference type="Proteomes" id="UP000762676">
    <property type="component" value="Unassembled WGS sequence"/>
</dbReference>
<proteinExistence type="predicted"/>
<dbReference type="Gene3D" id="3.10.10.10">
    <property type="entry name" value="HIV Type 1 Reverse Transcriptase, subunit A, domain 1"/>
    <property type="match status" value="1"/>
</dbReference>
<dbReference type="GO" id="GO:0004519">
    <property type="term" value="F:endonuclease activity"/>
    <property type="evidence" value="ECO:0007669"/>
    <property type="project" value="UniProtKB-KW"/>
</dbReference>
<name>A0AAV4FWH6_9GAST</name>